<dbReference type="InterPro" id="IPR007059">
    <property type="entry name" value="DmsC"/>
</dbReference>
<dbReference type="EMBL" id="FNCP01000024">
    <property type="protein sequence ID" value="SDI01174.1"/>
    <property type="molecule type" value="Genomic_DNA"/>
</dbReference>
<name>A0A1G8H3G2_9FIRM</name>
<proteinExistence type="predicted"/>
<gene>
    <name evidence="2" type="ORF">SAMN05443529_12439</name>
</gene>
<reference evidence="3" key="1">
    <citation type="submission" date="2016-10" db="EMBL/GenBank/DDBJ databases">
        <authorList>
            <person name="Varghese N."/>
            <person name="Submissions S."/>
        </authorList>
    </citation>
    <scope>NUCLEOTIDE SEQUENCE [LARGE SCALE GENOMIC DNA]</scope>
    <source>
        <strain evidence="3">DSM 8344</strain>
    </source>
</reference>
<protein>
    <submittedName>
        <fullName evidence="2">Anaerobic dimethyl sulfoxide reductase subunit C (DMSO reductase anchor subunit)</fullName>
    </submittedName>
</protein>
<feature type="transmembrane region" description="Helical" evidence="1">
    <location>
        <begin position="49"/>
        <end position="69"/>
    </location>
</feature>
<accession>A0A1G8H3G2</accession>
<dbReference type="AlphaFoldDB" id="A0A1G8H3G2"/>
<feature type="transmembrane region" description="Helical" evidence="1">
    <location>
        <begin position="262"/>
        <end position="282"/>
    </location>
</feature>
<sequence>MFAEEWPLMMFTLLTQLGVGTFILLTIVGTVLESKENHKAASQLTNSGFPAIGVIMALALVLSLFHLGTPSGAYRALLNLGSSWLSREILFVGIFFVLILGNYFVAGKGQFNKILSWITALTGLMVIFSMASIYSSSIRPAWNSGNTFLAFLGTTFLFGVLGSVVFIVQGSKGDKLSPELINLLKKISLIGIAALLIQLVYLPVYYTALSGGGDAALASAQALAGSYAPMLVIRWILSGIGAGLLVYTLFKKGNTSLPLPANTVYIAFALVLVGEFLGRYIFYASAVSIMVG</sequence>
<dbReference type="GO" id="GO:0019645">
    <property type="term" value="P:anaerobic electron transport chain"/>
    <property type="evidence" value="ECO:0007669"/>
    <property type="project" value="InterPro"/>
</dbReference>
<evidence type="ECO:0000313" key="2">
    <source>
        <dbReference type="EMBL" id="SDI01174.1"/>
    </source>
</evidence>
<feature type="transmembrane region" description="Helical" evidence="1">
    <location>
        <begin position="114"/>
        <end position="135"/>
    </location>
</feature>
<keyword evidence="1" id="KW-1133">Transmembrane helix</keyword>
<evidence type="ECO:0000313" key="3">
    <source>
        <dbReference type="Proteomes" id="UP000198656"/>
    </source>
</evidence>
<feature type="transmembrane region" description="Helical" evidence="1">
    <location>
        <begin position="189"/>
        <end position="208"/>
    </location>
</feature>
<dbReference type="RefSeq" id="WP_092334972.1">
    <property type="nucleotide sequence ID" value="NZ_FNCP01000024.1"/>
</dbReference>
<dbReference type="STRING" id="1121419.SAMN05443529_12439"/>
<dbReference type="PANTHER" id="PTHR38095:SF2">
    <property type="entry name" value="ANAEROBIC DIMETHYL SULFOXIDE REDUCTASE CHAIN C"/>
    <property type="match status" value="1"/>
</dbReference>
<feature type="transmembrane region" description="Helical" evidence="1">
    <location>
        <begin position="147"/>
        <end position="168"/>
    </location>
</feature>
<dbReference type="PANTHER" id="PTHR38095">
    <property type="entry name" value="ANAEROBIC DIMETHYL SULFOXIDE REDUCTASE CHAIN YNFH"/>
    <property type="match status" value="1"/>
</dbReference>
<feature type="transmembrane region" description="Helical" evidence="1">
    <location>
        <begin position="89"/>
        <end position="107"/>
    </location>
</feature>
<dbReference type="GO" id="GO:0009390">
    <property type="term" value="C:dimethyl sulfoxide reductase complex"/>
    <property type="evidence" value="ECO:0007669"/>
    <property type="project" value="TreeGrafter"/>
</dbReference>
<keyword evidence="1" id="KW-0812">Transmembrane</keyword>
<dbReference type="OrthoDB" id="2083322at2"/>
<dbReference type="Pfam" id="PF04976">
    <property type="entry name" value="DmsC"/>
    <property type="match status" value="1"/>
</dbReference>
<dbReference type="GO" id="GO:0009389">
    <property type="term" value="F:dimethyl sulfoxide reductase activity"/>
    <property type="evidence" value="ECO:0007669"/>
    <property type="project" value="TreeGrafter"/>
</dbReference>
<feature type="transmembrane region" description="Helical" evidence="1">
    <location>
        <begin position="6"/>
        <end position="28"/>
    </location>
</feature>
<keyword evidence="1" id="KW-0472">Membrane</keyword>
<feature type="transmembrane region" description="Helical" evidence="1">
    <location>
        <begin position="228"/>
        <end position="250"/>
    </location>
</feature>
<keyword evidence="3" id="KW-1185">Reference proteome</keyword>
<dbReference type="GO" id="GO:0005886">
    <property type="term" value="C:plasma membrane"/>
    <property type="evidence" value="ECO:0007669"/>
    <property type="project" value="TreeGrafter"/>
</dbReference>
<evidence type="ECO:0000256" key="1">
    <source>
        <dbReference type="SAM" id="Phobius"/>
    </source>
</evidence>
<organism evidence="2 3">
    <name type="scientific">Desulfosporosinus hippei DSM 8344</name>
    <dbReference type="NCBI Taxonomy" id="1121419"/>
    <lineage>
        <taxon>Bacteria</taxon>
        <taxon>Bacillati</taxon>
        <taxon>Bacillota</taxon>
        <taxon>Clostridia</taxon>
        <taxon>Eubacteriales</taxon>
        <taxon>Desulfitobacteriaceae</taxon>
        <taxon>Desulfosporosinus</taxon>
    </lineage>
</organism>
<dbReference type="Proteomes" id="UP000198656">
    <property type="component" value="Unassembled WGS sequence"/>
</dbReference>